<gene>
    <name evidence="2" type="ORF">MKW94_022331</name>
</gene>
<dbReference type="Gene3D" id="1.10.3970.10">
    <property type="entry name" value="BSD domain"/>
    <property type="match status" value="1"/>
</dbReference>
<dbReference type="EMBL" id="JAJJMA010163673">
    <property type="protein sequence ID" value="MCL7036040.1"/>
    <property type="molecule type" value="Genomic_DNA"/>
</dbReference>
<dbReference type="GO" id="GO:0000439">
    <property type="term" value="C:transcription factor TFIIH core complex"/>
    <property type="evidence" value="ECO:0007669"/>
    <property type="project" value="InterPro"/>
</dbReference>
<dbReference type="SUPFAM" id="SSF140383">
    <property type="entry name" value="BSD domain-like"/>
    <property type="match status" value="1"/>
</dbReference>
<dbReference type="PANTHER" id="PTHR12856">
    <property type="entry name" value="TRANSCRIPTION INITIATION FACTOR IIH-RELATED"/>
    <property type="match status" value="1"/>
</dbReference>
<dbReference type="Proteomes" id="UP001177140">
    <property type="component" value="Unassembled WGS sequence"/>
</dbReference>
<dbReference type="AlphaFoldDB" id="A0AA41SJH7"/>
<feature type="non-terminal residue" evidence="2">
    <location>
        <position position="1"/>
    </location>
</feature>
<feature type="domain" description="BSD" evidence="1">
    <location>
        <begin position="1"/>
        <end position="44"/>
    </location>
</feature>
<evidence type="ECO:0000313" key="3">
    <source>
        <dbReference type="Proteomes" id="UP001177140"/>
    </source>
</evidence>
<evidence type="ECO:0000259" key="1">
    <source>
        <dbReference type="PROSITE" id="PS50858"/>
    </source>
</evidence>
<dbReference type="InterPro" id="IPR027079">
    <property type="entry name" value="Tfb1/GTF2H1"/>
</dbReference>
<dbReference type="GO" id="GO:0006351">
    <property type="term" value="P:DNA-templated transcription"/>
    <property type="evidence" value="ECO:0007669"/>
    <property type="project" value="InterPro"/>
</dbReference>
<sequence length="78" mass="8979">MVCFLLQIFSEKPAVHQAFLKFVPSKMTEKDFWTKYCRAEFLHRTKNAVAAAAEAAEDEELAVFLKRDDILASEARKK</sequence>
<protein>
    <recommendedName>
        <fullName evidence="1">BSD domain-containing protein</fullName>
    </recommendedName>
</protein>
<dbReference type="InterPro" id="IPR005607">
    <property type="entry name" value="BSD_dom"/>
</dbReference>
<accession>A0AA41SJH7</accession>
<organism evidence="2 3">
    <name type="scientific">Papaver nudicaule</name>
    <name type="common">Iceland poppy</name>
    <dbReference type="NCBI Taxonomy" id="74823"/>
    <lineage>
        <taxon>Eukaryota</taxon>
        <taxon>Viridiplantae</taxon>
        <taxon>Streptophyta</taxon>
        <taxon>Embryophyta</taxon>
        <taxon>Tracheophyta</taxon>
        <taxon>Spermatophyta</taxon>
        <taxon>Magnoliopsida</taxon>
        <taxon>Ranunculales</taxon>
        <taxon>Papaveraceae</taxon>
        <taxon>Papaveroideae</taxon>
        <taxon>Papaver</taxon>
    </lineage>
</organism>
<proteinExistence type="predicted"/>
<evidence type="ECO:0000313" key="2">
    <source>
        <dbReference type="EMBL" id="MCL7036040.1"/>
    </source>
</evidence>
<name>A0AA41SJH7_PAPNU</name>
<comment type="caution">
    <text evidence="2">The sequence shown here is derived from an EMBL/GenBank/DDBJ whole genome shotgun (WGS) entry which is preliminary data.</text>
</comment>
<dbReference type="InterPro" id="IPR035925">
    <property type="entry name" value="BSD_dom_sf"/>
</dbReference>
<keyword evidence="3" id="KW-1185">Reference proteome</keyword>
<reference evidence="2" key="1">
    <citation type="submission" date="2022-03" db="EMBL/GenBank/DDBJ databases">
        <title>A functionally conserved STORR gene fusion in Papaver species that diverged 16.8 million years ago.</title>
        <authorList>
            <person name="Catania T."/>
        </authorList>
    </citation>
    <scope>NUCLEOTIDE SEQUENCE</scope>
    <source>
        <strain evidence="2">S-191538</strain>
    </source>
</reference>
<dbReference type="Pfam" id="PF03909">
    <property type="entry name" value="BSD"/>
    <property type="match status" value="1"/>
</dbReference>
<dbReference type="GO" id="GO:0006289">
    <property type="term" value="P:nucleotide-excision repair"/>
    <property type="evidence" value="ECO:0007669"/>
    <property type="project" value="InterPro"/>
</dbReference>
<dbReference type="PROSITE" id="PS50858">
    <property type="entry name" value="BSD"/>
    <property type="match status" value="1"/>
</dbReference>